<evidence type="ECO:0008006" key="3">
    <source>
        <dbReference type="Google" id="ProtNLM"/>
    </source>
</evidence>
<reference evidence="1 2" key="1">
    <citation type="submission" date="2022-06" db="EMBL/GenBank/DDBJ databases">
        <title>Halogeometricum sp. a new haloarchaeum isolate from saline soil.</title>
        <authorList>
            <person name="Strakova D."/>
            <person name="Galisteo C."/>
            <person name="Sanchez-Porro C."/>
            <person name="Ventosa A."/>
        </authorList>
    </citation>
    <scope>NUCLEOTIDE SEQUENCE [LARGE SCALE GENOMIC DNA]</scope>
    <source>
        <strain evidence="1 2">S1BR25-6</strain>
    </source>
</reference>
<dbReference type="Proteomes" id="UP001257060">
    <property type="component" value="Unassembled WGS sequence"/>
</dbReference>
<evidence type="ECO:0000313" key="2">
    <source>
        <dbReference type="Proteomes" id="UP001257060"/>
    </source>
</evidence>
<organism evidence="1 2">
    <name type="scientific">Halogeometricum salsisoli</name>
    <dbReference type="NCBI Taxonomy" id="2950536"/>
    <lineage>
        <taxon>Archaea</taxon>
        <taxon>Methanobacteriati</taxon>
        <taxon>Methanobacteriota</taxon>
        <taxon>Stenosarchaea group</taxon>
        <taxon>Halobacteria</taxon>
        <taxon>Halobacteriales</taxon>
        <taxon>Haloferacaceae</taxon>
        <taxon>Halogeometricum</taxon>
    </lineage>
</organism>
<sequence>MLSDTKIADVALTVEVGLAVRQLAVQHAERENVSLATFARQAVDAYLIEVLRGEAPWEDVASVERSFSYEADPAFAKRLSTAATESGHESTESYVFDRLRASIGLGRRDRGCDCWLGCAP</sequence>
<name>A0ABU2GHH2_9EURY</name>
<comment type="caution">
    <text evidence="1">The sequence shown here is derived from an EMBL/GenBank/DDBJ whole genome shotgun (WGS) entry which is preliminary data.</text>
</comment>
<proteinExistence type="predicted"/>
<dbReference type="EMBL" id="JAMQOP010000003">
    <property type="protein sequence ID" value="MDS0300247.1"/>
    <property type="molecule type" value="Genomic_DNA"/>
</dbReference>
<evidence type="ECO:0000313" key="1">
    <source>
        <dbReference type="EMBL" id="MDS0300247.1"/>
    </source>
</evidence>
<dbReference type="RefSeq" id="WP_310925142.1">
    <property type="nucleotide sequence ID" value="NZ_JAMQOP010000003.1"/>
</dbReference>
<protein>
    <recommendedName>
        <fullName evidence="3">Ribbon-helix-helix protein CopG domain-containing protein</fullName>
    </recommendedName>
</protein>
<gene>
    <name evidence="1" type="ORF">NDI76_15985</name>
</gene>
<accession>A0ABU2GHH2</accession>
<keyword evidence="2" id="KW-1185">Reference proteome</keyword>